<proteinExistence type="predicted"/>
<accession>A0A6L2PR68</accession>
<evidence type="ECO:0000313" key="1">
    <source>
        <dbReference type="EMBL" id="GFG34070.1"/>
    </source>
</evidence>
<dbReference type="AlphaFoldDB" id="A0A6L2PR68"/>
<comment type="caution">
    <text evidence="1">The sequence shown here is derived from an EMBL/GenBank/DDBJ whole genome shotgun (WGS) entry which is preliminary data.</text>
</comment>
<dbReference type="Proteomes" id="UP000502823">
    <property type="component" value="Unassembled WGS sequence"/>
</dbReference>
<dbReference type="EMBL" id="BLKM01000464">
    <property type="protein sequence ID" value="GFG34070.1"/>
    <property type="molecule type" value="Genomic_DNA"/>
</dbReference>
<organism evidence="1 2">
    <name type="scientific">Coptotermes formosanus</name>
    <name type="common">Formosan subterranean termite</name>
    <dbReference type="NCBI Taxonomy" id="36987"/>
    <lineage>
        <taxon>Eukaryota</taxon>
        <taxon>Metazoa</taxon>
        <taxon>Ecdysozoa</taxon>
        <taxon>Arthropoda</taxon>
        <taxon>Hexapoda</taxon>
        <taxon>Insecta</taxon>
        <taxon>Pterygota</taxon>
        <taxon>Neoptera</taxon>
        <taxon>Polyneoptera</taxon>
        <taxon>Dictyoptera</taxon>
        <taxon>Blattodea</taxon>
        <taxon>Blattoidea</taxon>
        <taxon>Termitoidae</taxon>
        <taxon>Rhinotermitidae</taxon>
        <taxon>Coptotermes</taxon>
    </lineage>
</organism>
<evidence type="ECO:0000313" key="2">
    <source>
        <dbReference type="Proteomes" id="UP000502823"/>
    </source>
</evidence>
<gene>
    <name evidence="1" type="ORF">Cfor_11414</name>
</gene>
<reference evidence="2" key="1">
    <citation type="submission" date="2020-01" db="EMBL/GenBank/DDBJ databases">
        <title>Draft genome sequence of the Termite Coptotermes fromosanus.</title>
        <authorList>
            <person name="Itakura S."/>
            <person name="Yosikawa Y."/>
            <person name="Umezawa K."/>
        </authorList>
    </citation>
    <scope>NUCLEOTIDE SEQUENCE [LARGE SCALE GENOMIC DNA]</scope>
</reference>
<dbReference type="OrthoDB" id="6766291at2759"/>
<protein>
    <submittedName>
        <fullName evidence="1">Uncharacterized protein</fullName>
    </submittedName>
</protein>
<keyword evidence="2" id="KW-1185">Reference proteome</keyword>
<dbReference type="InParanoid" id="A0A6L2PR68"/>
<name>A0A6L2PR68_COPFO</name>
<sequence length="109" mass="12494">MRRTAHGPSGNPVFQKSLYKLDMLEQFLFPQFDEDDHEGCMHFQQDGEPPHYHRDVRQVPQHPFPRSVNWSSGAATMATSFPRSYSAGFFLWGFVKDRVCVPPQPANVA</sequence>